<reference evidence="3" key="2">
    <citation type="submission" date="2024-04" db="EMBL/GenBank/DDBJ databases">
        <authorList>
            <person name="Chen Y."/>
            <person name="Shah S."/>
            <person name="Dougan E. K."/>
            <person name="Thang M."/>
            <person name="Chan C."/>
        </authorList>
    </citation>
    <scope>NUCLEOTIDE SEQUENCE [LARGE SCALE GENOMIC DNA]</scope>
</reference>
<dbReference type="EMBL" id="CAMXCT030001354">
    <property type="protein sequence ID" value="CAL4776612.1"/>
    <property type="molecule type" value="Genomic_DNA"/>
</dbReference>
<dbReference type="Gene3D" id="1.10.443.10">
    <property type="entry name" value="Intergrase catalytic core"/>
    <property type="match status" value="1"/>
</dbReference>
<dbReference type="Proteomes" id="UP001152797">
    <property type="component" value="Unassembled WGS sequence"/>
</dbReference>
<dbReference type="EMBL" id="CAMXCT010001354">
    <property type="protein sequence ID" value="CAI3989300.1"/>
    <property type="molecule type" value="Genomic_DNA"/>
</dbReference>
<evidence type="ECO:0000313" key="5">
    <source>
        <dbReference type="Proteomes" id="UP001152797"/>
    </source>
</evidence>
<comment type="caution">
    <text evidence="2">The sequence shown here is derived from an EMBL/GenBank/DDBJ whole genome shotgun (WGS) entry which is preliminary data.</text>
</comment>
<gene>
    <name evidence="2" type="ORF">C1SCF055_LOCUS16386</name>
</gene>
<feature type="region of interest" description="Disordered" evidence="1">
    <location>
        <begin position="944"/>
        <end position="963"/>
    </location>
</feature>
<feature type="compositionally biased region" description="Acidic residues" evidence="1">
    <location>
        <begin position="589"/>
        <end position="600"/>
    </location>
</feature>
<keyword evidence="4" id="KW-0436">Ligase</keyword>
<protein>
    <submittedName>
        <fullName evidence="4">Glycine--tRNA ligase</fullName>
    </submittedName>
</protein>
<evidence type="ECO:0000313" key="3">
    <source>
        <dbReference type="EMBL" id="CAL1142675.1"/>
    </source>
</evidence>
<feature type="region of interest" description="Disordered" evidence="1">
    <location>
        <begin position="579"/>
        <end position="620"/>
    </location>
</feature>
<dbReference type="OrthoDB" id="446918at2759"/>
<dbReference type="GO" id="GO:0006310">
    <property type="term" value="P:DNA recombination"/>
    <property type="evidence" value="ECO:0007669"/>
    <property type="project" value="InterPro"/>
</dbReference>
<reference evidence="2" key="1">
    <citation type="submission" date="2022-10" db="EMBL/GenBank/DDBJ databases">
        <authorList>
            <person name="Chen Y."/>
            <person name="Dougan E. K."/>
            <person name="Chan C."/>
            <person name="Rhodes N."/>
            <person name="Thang M."/>
        </authorList>
    </citation>
    <scope>NUCLEOTIDE SEQUENCE</scope>
</reference>
<organism evidence="2">
    <name type="scientific">Cladocopium goreaui</name>
    <dbReference type="NCBI Taxonomy" id="2562237"/>
    <lineage>
        <taxon>Eukaryota</taxon>
        <taxon>Sar</taxon>
        <taxon>Alveolata</taxon>
        <taxon>Dinophyceae</taxon>
        <taxon>Suessiales</taxon>
        <taxon>Symbiodiniaceae</taxon>
        <taxon>Cladocopium</taxon>
    </lineage>
</organism>
<dbReference type="GO" id="GO:0015074">
    <property type="term" value="P:DNA integration"/>
    <property type="evidence" value="ECO:0007669"/>
    <property type="project" value="InterPro"/>
</dbReference>
<sequence>MDSWTELERIDSTLVKALRIHFPSPQQVATAFDDLRGARALVEEALANSYGAARREAIAGALVEWQNNTRNRLKRLRLSDVKERLEHGKQSDSLDIGITMADSYESIISGSPLLGLAALESHLAKRPKTSATARADAEEVSKKRWALVLAEYITEAKLPAVGTFDGLANVNAAWVRAFGARRSKTLRNRAKAWKRVRDWLLVTTGSPWPGSVAVMLQYLEERNEVQPMGKTVPTSIHTTLSLLELVGQVPAEHRLSGDRLWLESVKSWTADLSRDAGPKKQADLYTVAIALSCELLLGHHAAPLGQRFYAFVLLLLLWGTMRCDDLQNVDPSSMELSQLGLKFILRRAKTSGPGKPVGELHGFIARDVSLSGVDWLRVGIDLLEHDELNFQRDFFAISFRNEWDDPERRYLEPEGLATMLRKLLLTLPTVVRRGGSLALNPGIMLIAPEMASFWTGHSARHTLPSWAAAAGISKESRDYLGRWSYAKHGSQDYVLTSRQVVHRVQREVCKFILEGVPAPGLVEEELMERMKSFAVQVNAGPVTTARRHNVMVWSLNMGAWHVGGTFPLLQIAPVVDAMEDEPERKEQGTQDDDVLPEEVSQDPSSSDSTSSSQILAMNPPDGVNDAAMRTYIHDKVEGDLAFILQENGVPLALQYNLTQVFTQLRRFSAIADSRQGVRQALRDDLQVEENSLQNRAAVAGVVAAWEASKEYAAKQAELKAEARLLGVTRPVTQTDRAAMRAAYIATHGEIEETFEPSDDYLSAKIEEMEAHEPGKAPRTEEFHGGGNNGRGWRRPEGSGRQNPPHKWYKGNGKKGGKGKSKQKQLMSNLPSCLQHGQQWPTFDENGFYSGPLGRCPHEFHEPLLGFNVQLQKWNTADSAAYPAAMCRDIALDVISALPLCMALQGVHATVEQPTAPSTVQPTATLISCPPPAGQQQQQGERVEEVRSSSSENQVTEQQETETFDMKTSACMGQPIVCRYEHCKREFTDGFGLCSPGRWLPGARNKLADAEAVNHALEVQRLLLDFLKEEVGDLRTEAFRLALGHHQCSPFDKDKLQDLRRKIAAVLRPGEEGPLLECPARQPFFLHLLAESLKKLGDPDWEILVQGEECFAKGVPVGMEQELPRTPQVFRKREKFRQLDITEFQPDMKNYSTAEMSSEQLEDHFRKDEQMGRMIPTTLAEAKQEFGEGAVLVAAMGAIQKPDNTIRPLHDGTHGINLNNKIRILDRLEVPGPEEVIELVAMAAESKESAFCLSADIAQAHRCVLVRKKDWGRLACRASTDSRTLWLNCVGTFGVSSAAYWWTRLFGCVGRWVLRILDRRWSMQLAYVDDVHILCLGPEKFTTLWLSILAYERADWVIQWINGVEQQGWMVLGRSFVEFTGRMSFVARVVTWLKPFLAPLFSWSAVLARGTVTRVPAMVFITLRFLREQLQVHGHWVNATAPWTAPRESFRTDAKCEKGRIVLAGWCTSAGVEDLKLAKWFCLEVGPEQLPMLFKEDGSSQWCSTAAELLASYVAALAFGHLGQKGKATNLRMAITGGTDNKANQGLQDKNMSTKWPLLAVHMQVSSELLAGGTRMKLRWRPREQNVPADAITNGDFSLFDLNKRVTISLADVPLDFFRTLCKARDEFVELRESQVDLKLTEGKQTKRQRLKTQSEIWYPPTLTWEMDRLRQCRIDVYSENQLNRYEQLFELRLTSVVLGLGVRQSIQFVTYFTVQDLCIFRCTCFAIAVDLHDTLEDLTEAPYNNLAISGQMQCDVNSFTMQ</sequence>
<accession>A0A9P1FWH1</accession>
<feature type="compositionally biased region" description="Low complexity" evidence="1">
    <location>
        <begin position="947"/>
        <end position="957"/>
    </location>
</feature>
<dbReference type="GO" id="GO:0016874">
    <property type="term" value="F:ligase activity"/>
    <property type="evidence" value="ECO:0007669"/>
    <property type="project" value="UniProtKB-KW"/>
</dbReference>
<dbReference type="InterPro" id="IPR013762">
    <property type="entry name" value="Integrase-like_cat_sf"/>
</dbReference>
<feature type="compositionally biased region" description="Basic residues" evidence="1">
    <location>
        <begin position="806"/>
        <end position="822"/>
    </location>
</feature>
<evidence type="ECO:0000313" key="2">
    <source>
        <dbReference type="EMBL" id="CAI3989300.1"/>
    </source>
</evidence>
<feature type="compositionally biased region" description="Basic and acidic residues" evidence="1">
    <location>
        <begin position="770"/>
        <end position="783"/>
    </location>
</feature>
<dbReference type="GO" id="GO:0003677">
    <property type="term" value="F:DNA binding"/>
    <property type="evidence" value="ECO:0007669"/>
    <property type="project" value="InterPro"/>
</dbReference>
<evidence type="ECO:0000256" key="1">
    <source>
        <dbReference type="SAM" id="MobiDB-lite"/>
    </source>
</evidence>
<evidence type="ECO:0000313" key="4">
    <source>
        <dbReference type="EMBL" id="CAL4776612.1"/>
    </source>
</evidence>
<proteinExistence type="predicted"/>
<feature type="compositionally biased region" description="Low complexity" evidence="1">
    <location>
        <begin position="601"/>
        <end position="613"/>
    </location>
</feature>
<feature type="region of interest" description="Disordered" evidence="1">
    <location>
        <begin position="770"/>
        <end position="825"/>
    </location>
</feature>
<dbReference type="EMBL" id="CAMXCT020001354">
    <property type="protein sequence ID" value="CAL1142675.1"/>
    <property type="molecule type" value="Genomic_DNA"/>
</dbReference>
<keyword evidence="5" id="KW-1185">Reference proteome</keyword>
<name>A0A9P1FWH1_9DINO</name>